<sequence length="300" mass="33012">MSRNHSTSETYPHILDLAGKSRNMQAPSSTDDKLGEVAAELSDDLSERLKLIPAEGDENGELELNGDVPKESEEEDDDDDEDDDFSFVFNGPDSSPISAEDVFSNGEIRPIFPLFNRNLLFAGSDDELPEARLPLRPPVNKVFIEAAPHPSSSSSDGVAAGPYCAWGKKEDPEASPEMSKKSNSTGFSKLWRFKDHFNRSHSDGRDAFVFLNNSTAEPEKIPGKNLAGEEKKVAGEVKAKTKPKGKKAGKGKTASLTPHEVYLRTRGSDDRRRSYLPYRPELVGFFTNVNGGLSRNVHPF</sequence>
<feature type="compositionally biased region" description="Basic residues" evidence="1">
    <location>
        <begin position="240"/>
        <end position="250"/>
    </location>
</feature>
<dbReference type="PANTHER" id="PTHR33095">
    <property type="entry name" value="OS07G0619500 PROTEIN"/>
    <property type="match status" value="1"/>
</dbReference>
<keyword evidence="3" id="KW-1185">Reference proteome</keyword>
<feature type="compositionally biased region" description="Polar residues" evidence="1">
    <location>
        <begin position="1"/>
        <end position="10"/>
    </location>
</feature>
<dbReference type="AlphaFoldDB" id="A0AA88X8Y1"/>
<evidence type="ECO:0000256" key="1">
    <source>
        <dbReference type="SAM" id="MobiDB-lite"/>
    </source>
</evidence>
<dbReference type="PANTHER" id="PTHR33095:SF114">
    <property type="entry name" value="DUF1645 FAMILY PROTEIN"/>
    <property type="match status" value="1"/>
</dbReference>
<evidence type="ECO:0000313" key="2">
    <source>
        <dbReference type="EMBL" id="KAK3041799.1"/>
    </source>
</evidence>
<feature type="region of interest" description="Disordered" evidence="1">
    <location>
        <begin position="217"/>
        <end position="268"/>
    </location>
</feature>
<organism evidence="2 3">
    <name type="scientific">Escallonia herrerae</name>
    <dbReference type="NCBI Taxonomy" id="1293975"/>
    <lineage>
        <taxon>Eukaryota</taxon>
        <taxon>Viridiplantae</taxon>
        <taxon>Streptophyta</taxon>
        <taxon>Embryophyta</taxon>
        <taxon>Tracheophyta</taxon>
        <taxon>Spermatophyta</taxon>
        <taxon>Magnoliopsida</taxon>
        <taxon>eudicotyledons</taxon>
        <taxon>Gunneridae</taxon>
        <taxon>Pentapetalae</taxon>
        <taxon>asterids</taxon>
        <taxon>campanulids</taxon>
        <taxon>Escalloniales</taxon>
        <taxon>Escalloniaceae</taxon>
        <taxon>Escallonia</taxon>
    </lineage>
</organism>
<proteinExistence type="predicted"/>
<feature type="region of interest" description="Disordered" evidence="1">
    <location>
        <begin position="52"/>
        <end position="102"/>
    </location>
</feature>
<evidence type="ECO:0000313" key="3">
    <source>
        <dbReference type="Proteomes" id="UP001188597"/>
    </source>
</evidence>
<dbReference type="EMBL" id="JAVXUP010000028">
    <property type="protein sequence ID" value="KAK3041799.1"/>
    <property type="molecule type" value="Genomic_DNA"/>
</dbReference>
<name>A0AA88X8Y1_9ASTE</name>
<protein>
    <submittedName>
        <fullName evidence="2">Uncharacterized protein</fullName>
    </submittedName>
</protein>
<comment type="caution">
    <text evidence="2">The sequence shown here is derived from an EMBL/GenBank/DDBJ whole genome shotgun (WGS) entry which is preliminary data.</text>
</comment>
<dbReference type="Pfam" id="PF07816">
    <property type="entry name" value="DUF1645"/>
    <property type="match status" value="1"/>
</dbReference>
<feature type="region of interest" description="Disordered" evidence="1">
    <location>
        <begin position="1"/>
        <end position="34"/>
    </location>
</feature>
<gene>
    <name evidence="2" type="ORF">RJ639_000315</name>
</gene>
<reference evidence="2" key="1">
    <citation type="submission" date="2022-12" db="EMBL/GenBank/DDBJ databases">
        <title>Draft genome assemblies for two species of Escallonia (Escalloniales).</title>
        <authorList>
            <person name="Chanderbali A."/>
            <person name="Dervinis C."/>
            <person name="Anghel I."/>
            <person name="Soltis D."/>
            <person name="Soltis P."/>
            <person name="Zapata F."/>
        </authorList>
    </citation>
    <scope>NUCLEOTIDE SEQUENCE</scope>
    <source>
        <strain evidence="2">UCBG64.0493</strain>
        <tissue evidence="2">Leaf</tissue>
    </source>
</reference>
<feature type="compositionally biased region" description="Acidic residues" evidence="1">
    <location>
        <begin position="72"/>
        <end position="85"/>
    </location>
</feature>
<dbReference type="Proteomes" id="UP001188597">
    <property type="component" value="Unassembled WGS sequence"/>
</dbReference>
<accession>A0AA88X8Y1</accession>
<dbReference type="InterPro" id="IPR012442">
    <property type="entry name" value="DUF1645_plant"/>
</dbReference>
<feature type="compositionally biased region" description="Basic and acidic residues" evidence="1">
    <location>
        <begin position="217"/>
        <end position="239"/>
    </location>
</feature>